<accession>A0A2I0JUG5</accession>
<dbReference type="PANTHER" id="PTHR33872:SF7">
    <property type="entry name" value="OSJNBA0084K11.10-LIKE PROTEIN"/>
    <property type="match status" value="1"/>
</dbReference>
<dbReference type="GeneID" id="116198955"/>
<dbReference type="AlphaFoldDB" id="A0A2I0JUG5"/>
<proteinExistence type="predicted"/>
<keyword evidence="2" id="KW-1185">Reference proteome</keyword>
<evidence type="ECO:0000313" key="2">
    <source>
        <dbReference type="Proteomes" id="UP000233551"/>
    </source>
</evidence>
<sequence length="173" mass="19474">MKRAKVEAENLGSAAKGVASPPPPPPLPPLLPRSWARRTASAECITNREIAEFWRRKRTEEEDHLLAAIKAAARVRARKFSADNYKHFIESLEDADDDPKGKNSDTAASRNTENYENEVRVGIKDWWTKSNYAYLNQPALGLVEKPRSRASSYTPNCFSYKPTPFYATSLGVF</sequence>
<dbReference type="Proteomes" id="UP000233551">
    <property type="component" value="Unassembled WGS sequence"/>
</dbReference>
<dbReference type="STRING" id="22663.A0A2I0JUG5"/>
<gene>
    <name evidence="1" type="ORF">CRG98_019708</name>
</gene>
<dbReference type="OrthoDB" id="1932217at2759"/>
<name>A0A2I0JUG5_PUNGR</name>
<reference evidence="1 2" key="1">
    <citation type="submission" date="2017-11" db="EMBL/GenBank/DDBJ databases">
        <title>De-novo sequencing of pomegranate (Punica granatum L.) genome.</title>
        <authorList>
            <person name="Akparov Z."/>
            <person name="Amiraslanov A."/>
            <person name="Hajiyeva S."/>
            <person name="Abbasov M."/>
            <person name="Kaur K."/>
            <person name="Hamwieh A."/>
            <person name="Solovyev V."/>
            <person name="Salamov A."/>
            <person name="Braich B."/>
            <person name="Kosarev P."/>
            <person name="Mahmoud A."/>
            <person name="Hajiyev E."/>
            <person name="Babayeva S."/>
            <person name="Izzatullayeva V."/>
            <person name="Mammadov A."/>
            <person name="Mammadov A."/>
            <person name="Sharifova S."/>
            <person name="Ojaghi J."/>
            <person name="Eynullazada K."/>
            <person name="Bayramov B."/>
            <person name="Abdulazimova A."/>
            <person name="Shahmuradov I."/>
        </authorList>
    </citation>
    <scope>NUCLEOTIDE SEQUENCE [LARGE SCALE GENOMIC DNA]</scope>
    <source>
        <strain evidence="2">cv. AG2017</strain>
        <tissue evidence="1">Leaf</tissue>
    </source>
</reference>
<comment type="caution">
    <text evidence="1">The sequence shown here is derived from an EMBL/GenBank/DDBJ whole genome shotgun (WGS) entry which is preliminary data.</text>
</comment>
<organism evidence="1 2">
    <name type="scientific">Punica granatum</name>
    <name type="common">Pomegranate</name>
    <dbReference type="NCBI Taxonomy" id="22663"/>
    <lineage>
        <taxon>Eukaryota</taxon>
        <taxon>Viridiplantae</taxon>
        <taxon>Streptophyta</taxon>
        <taxon>Embryophyta</taxon>
        <taxon>Tracheophyta</taxon>
        <taxon>Spermatophyta</taxon>
        <taxon>Magnoliopsida</taxon>
        <taxon>eudicotyledons</taxon>
        <taxon>Gunneridae</taxon>
        <taxon>Pentapetalae</taxon>
        <taxon>rosids</taxon>
        <taxon>malvids</taxon>
        <taxon>Myrtales</taxon>
        <taxon>Lythraceae</taxon>
        <taxon>Punica</taxon>
    </lineage>
</organism>
<dbReference type="PANTHER" id="PTHR33872">
    <property type="entry name" value="DNA POLYMERASE EPSILON CATALYTIC SUBUNIT A"/>
    <property type="match status" value="1"/>
</dbReference>
<dbReference type="EMBL" id="PGOL01001226">
    <property type="protein sequence ID" value="PKI59935.1"/>
    <property type="molecule type" value="Genomic_DNA"/>
</dbReference>
<evidence type="ECO:0000313" key="1">
    <source>
        <dbReference type="EMBL" id="PKI59935.1"/>
    </source>
</evidence>
<protein>
    <submittedName>
        <fullName evidence="1">Uncharacterized protein</fullName>
    </submittedName>
</protein>